<dbReference type="SMART" id="SM00389">
    <property type="entry name" value="HOX"/>
    <property type="match status" value="1"/>
</dbReference>
<evidence type="ECO:0000256" key="2">
    <source>
        <dbReference type="ARBA" id="ARBA00006074"/>
    </source>
</evidence>
<dbReference type="CDD" id="cd00086">
    <property type="entry name" value="homeodomain"/>
    <property type="match status" value="1"/>
</dbReference>
<feature type="compositionally biased region" description="Low complexity" evidence="11">
    <location>
        <begin position="290"/>
        <end position="299"/>
    </location>
</feature>
<dbReference type="SUPFAM" id="SSF46689">
    <property type="entry name" value="Homeodomain-like"/>
    <property type="match status" value="1"/>
</dbReference>
<evidence type="ECO:0000256" key="1">
    <source>
        <dbReference type="ARBA" id="ARBA00004123"/>
    </source>
</evidence>
<feature type="compositionally biased region" description="Low complexity" evidence="11">
    <location>
        <begin position="127"/>
        <end position="138"/>
    </location>
</feature>
<dbReference type="InterPro" id="IPR050762">
    <property type="entry name" value="HD-ZIP_Homeobox_LZ_Class_II"/>
</dbReference>
<dbReference type="AlphaFoldDB" id="A0AAD8KSM9"/>
<evidence type="ECO:0000256" key="8">
    <source>
        <dbReference type="PROSITE-ProRule" id="PRU00108"/>
    </source>
</evidence>
<feature type="DNA-binding region" description="Homeobox" evidence="8">
    <location>
        <begin position="173"/>
        <end position="232"/>
    </location>
</feature>
<feature type="compositionally biased region" description="Polar residues" evidence="11">
    <location>
        <begin position="152"/>
        <end position="164"/>
    </location>
</feature>
<evidence type="ECO:0000259" key="12">
    <source>
        <dbReference type="PROSITE" id="PS50071"/>
    </source>
</evidence>
<comment type="subcellular location">
    <subcellularLocation>
        <location evidence="1 8 9">Nucleus</location>
    </subcellularLocation>
</comment>
<feature type="compositionally biased region" description="Polar residues" evidence="11">
    <location>
        <begin position="300"/>
        <end position="311"/>
    </location>
</feature>
<feature type="compositionally biased region" description="Polar residues" evidence="11">
    <location>
        <begin position="103"/>
        <end position="116"/>
    </location>
</feature>
<keyword evidence="4 8" id="KW-0238">DNA-binding</keyword>
<dbReference type="PROSITE" id="PS00027">
    <property type="entry name" value="HOMEOBOX_1"/>
    <property type="match status" value="1"/>
</dbReference>
<evidence type="ECO:0000256" key="6">
    <source>
        <dbReference type="ARBA" id="ARBA00023163"/>
    </source>
</evidence>
<dbReference type="Proteomes" id="UP001229421">
    <property type="component" value="Unassembled WGS sequence"/>
</dbReference>
<feature type="coiled-coil region" evidence="10">
    <location>
        <begin position="237"/>
        <end position="267"/>
    </location>
</feature>
<dbReference type="Pfam" id="PF00046">
    <property type="entry name" value="Homeodomain"/>
    <property type="match status" value="1"/>
</dbReference>
<evidence type="ECO:0000256" key="10">
    <source>
        <dbReference type="SAM" id="Coils"/>
    </source>
</evidence>
<organism evidence="13 14">
    <name type="scientific">Tagetes erecta</name>
    <name type="common">African marigold</name>
    <dbReference type="NCBI Taxonomy" id="13708"/>
    <lineage>
        <taxon>Eukaryota</taxon>
        <taxon>Viridiplantae</taxon>
        <taxon>Streptophyta</taxon>
        <taxon>Embryophyta</taxon>
        <taxon>Tracheophyta</taxon>
        <taxon>Spermatophyta</taxon>
        <taxon>Magnoliopsida</taxon>
        <taxon>eudicotyledons</taxon>
        <taxon>Gunneridae</taxon>
        <taxon>Pentapetalae</taxon>
        <taxon>asterids</taxon>
        <taxon>campanulids</taxon>
        <taxon>Asterales</taxon>
        <taxon>Asteraceae</taxon>
        <taxon>Asteroideae</taxon>
        <taxon>Heliantheae alliance</taxon>
        <taxon>Tageteae</taxon>
        <taxon>Tagetes</taxon>
    </lineage>
</organism>
<evidence type="ECO:0000256" key="5">
    <source>
        <dbReference type="ARBA" id="ARBA00023155"/>
    </source>
</evidence>
<gene>
    <name evidence="13" type="ORF">QVD17_17644</name>
</gene>
<evidence type="ECO:0000313" key="13">
    <source>
        <dbReference type="EMBL" id="KAK1428804.1"/>
    </source>
</evidence>
<keyword evidence="5 8" id="KW-0371">Homeobox</keyword>
<evidence type="ECO:0000256" key="9">
    <source>
        <dbReference type="RuleBase" id="RU000682"/>
    </source>
</evidence>
<feature type="region of interest" description="Disordered" evidence="11">
    <location>
        <begin position="290"/>
        <end position="311"/>
    </location>
</feature>
<dbReference type="SMART" id="SM00340">
    <property type="entry name" value="HALZ"/>
    <property type="match status" value="1"/>
</dbReference>
<evidence type="ECO:0000256" key="11">
    <source>
        <dbReference type="SAM" id="MobiDB-lite"/>
    </source>
</evidence>
<feature type="region of interest" description="Disordered" evidence="11">
    <location>
        <begin position="152"/>
        <end position="179"/>
    </location>
</feature>
<keyword evidence="10" id="KW-0175">Coiled coil</keyword>
<feature type="domain" description="Homeobox" evidence="12">
    <location>
        <begin position="171"/>
        <end position="231"/>
    </location>
</feature>
<evidence type="ECO:0000313" key="14">
    <source>
        <dbReference type="Proteomes" id="UP001229421"/>
    </source>
</evidence>
<dbReference type="PANTHER" id="PTHR45714:SF64">
    <property type="entry name" value="LEUCINE ZIPPER, HOMEOBOX-ASSOCIATED, HOMEODOMAIN-LIKE PROTEIN-RELATED"/>
    <property type="match status" value="1"/>
</dbReference>
<dbReference type="Gene3D" id="1.10.10.60">
    <property type="entry name" value="Homeodomain-like"/>
    <property type="match status" value="1"/>
</dbReference>
<dbReference type="Pfam" id="PF02183">
    <property type="entry name" value="HALZ"/>
    <property type="match status" value="1"/>
</dbReference>
<dbReference type="InterPro" id="IPR003106">
    <property type="entry name" value="Leu_zip_homeo"/>
</dbReference>
<keyword evidence="7 8" id="KW-0539">Nucleus</keyword>
<dbReference type="InterPro" id="IPR017970">
    <property type="entry name" value="Homeobox_CS"/>
</dbReference>
<proteinExistence type="inferred from homology"/>
<dbReference type="PANTHER" id="PTHR45714">
    <property type="entry name" value="HOMEOBOX-LEUCINE ZIPPER PROTEIN HAT14"/>
    <property type="match status" value="1"/>
</dbReference>
<comment type="caution">
    <text evidence="13">The sequence shown here is derived from an EMBL/GenBank/DDBJ whole genome shotgun (WGS) entry which is preliminary data.</text>
</comment>
<dbReference type="EMBL" id="JAUHHV010000004">
    <property type="protein sequence ID" value="KAK1428804.1"/>
    <property type="molecule type" value="Genomic_DNA"/>
</dbReference>
<feature type="region of interest" description="Disordered" evidence="11">
    <location>
        <begin position="61"/>
        <end position="139"/>
    </location>
</feature>
<accession>A0AAD8KSM9</accession>
<dbReference type="GO" id="GO:0005634">
    <property type="term" value="C:nucleus"/>
    <property type="evidence" value="ECO:0007669"/>
    <property type="project" value="UniProtKB-SubCell"/>
</dbReference>
<dbReference type="InterPro" id="IPR009057">
    <property type="entry name" value="Homeodomain-like_sf"/>
</dbReference>
<dbReference type="GO" id="GO:0043565">
    <property type="term" value="F:sequence-specific DNA binding"/>
    <property type="evidence" value="ECO:0007669"/>
    <property type="project" value="InterPro"/>
</dbReference>
<sequence length="311" mass="35058">MELALSLGDTSKPFSLLDHHHQQQQKMKDLGFCMGLTSSTTTRNINNNNNLDQDHLHLKTLTSSNDQTPPPPLQLDLLPFSPVLRSPPQPPPAHRSLPWLSKNFETGSQTKPSSDQETGEDPAAGKSSPNNSNSGTSSFQMDFCSIFKSNRSFGQQSSSRNGGQMSDEDENGLTRKKLRLTKEQSAYLEDSFKEHSTLNPKQKQALAKQLNLRPRQVEVWFQNRRARTKLKQTEVDCEYLKRCCETLTEENRRLQKELQELRALKTSQPFFMQMPATTLTMCPSCERVASSTTTTAATTPRQQPPASSHRH</sequence>
<keyword evidence="6" id="KW-0804">Transcription</keyword>
<keyword evidence="14" id="KW-1185">Reference proteome</keyword>
<protein>
    <recommendedName>
        <fullName evidence="12">Homeobox domain-containing protein</fullName>
    </recommendedName>
</protein>
<evidence type="ECO:0000256" key="7">
    <source>
        <dbReference type="ARBA" id="ARBA00023242"/>
    </source>
</evidence>
<name>A0AAD8KSM9_TARER</name>
<dbReference type="GO" id="GO:0000981">
    <property type="term" value="F:DNA-binding transcription factor activity, RNA polymerase II-specific"/>
    <property type="evidence" value="ECO:0007669"/>
    <property type="project" value="InterPro"/>
</dbReference>
<keyword evidence="3" id="KW-0805">Transcription regulation</keyword>
<dbReference type="PROSITE" id="PS50071">
    <property type="entry name" value="HOMEOBOX_2"/>
    <property type="match status" value="1"/>
</dbReference>
<comment type="similarity">
    <text evidence="2">Belongs to the HD-ZIP homeobox family. Class II subfamily.</text>
</comment>
<dbReference type="InterPro" id="IPR001356">
    <property type="entry name" value="HD"/>
</dbReference>
<evidence type="ECO:0000256" key="4">
    <source>
        <dbReference type="ARBA" id="ARBA00023125"/>
    </source>
</evidence>
<evidence type="ECO:0000256" key="3">
    <source>
        <dbReference type="ARBA" id="ARBA00023015"/>
    </source>
</evidence>
<dbReference type="FunFam" id="1.10.10.60:FF:000577">
    <property type="entry name" value="Homeobox-leucine zipper protein 18"/>
    <property type="match status" value="1"/>
</dbReference>
<feature type="compositionally biased region" description="Low complexity" evidence="11">
    <location>
        <begin position="74"/>
        <end position="84"/>
    </location>
</feature>
<reference evidence="13" key="1">
    <citation type="journal article" date="2023" name="bioRxiv">
        <title>Improved chromosome-level genome assembly for marigold (Tagetes erecta).</title>
        <authorList>
            <person name="Jiang F."/>
            <person name="Yuan L."/>
            <person name="Wang S."/>
            <person name="Wang H."/>
            <person name="Xu D."/>
            <person name="Wang A."/>
            <person name="Fan W."/>
        </authorList>
    </citation>
    <scope>NUCLEOTIDE SEQUENCE</scope>
    <source>
        <strain evidence="13">WSJ</strain>
        <tissue evidence="13">Leaf</tissue>
    </source>
</reference>